<accession>A0A6J5SC86</accession>
<dbReference type="Gene3D" id="1.10.10.2520">
    <property type="entry name" value="Cell wall hydrolase SleB, domain 1"/>
    <property type="match status" value="1"/>
</dbReference>
<evidence type="ECO:0000313" key="4">
    <source>
        <dbReference type="EMBL" id="CAB4223394.1"/>
    </source>
</evidence>
<dbReference type="GO" id="GO:0016787">
    <property type="term" value="F:hydrolase activity"/>
    <property type="evidence" value="ECO:0007669"/>
    <property type="project" value="InterPro"/>
</dbReference>
<dbReference type="InterPro" id="IPR042047">
    <property type="entry name" value="SleB_dom1"/>
</dbReference>
<dbReference type="InterPro" id="IPR011105">
    <property type="entry name" value="Cell_wall_hydrolase_SleB"/>
</dbReference>
<evidence type="ECO:0000259" key="1">
    <source>
        <dbReference type="Pfam" id="PF07486"/>
    </source>
</evidence>
<dbReference type="Pfam" id="PF07486">
    <property type="entry name" value="Hydrolase_2"/>
    <property type="match status" value="1"/>
</dbReference>
<sequence length="144" mass="15790">MPGRETRQAKVGKMTPQDLDTMARTIWGEARGESFEGKIAVAWVIKNRADNPGWWGHEIAGVCRAPWQFSCWLENDPNRVKLLAVGASDSSLKECLAVTAGVLTGIYADPTGDSNHYHTVGISPKWSIGQKPNAKIGAHLFFKL</sequence>
<evidence type="ECO:0000313" key="2">
    <source>
        <dbReference type="EMBL" id="CAB4176734.1"/>
    </source>
</evidence>
<dbReference type="EMBL" id="LR796943">
    <property type="protein sequence ID" value="CAB4176734.1"/>
    <property type="molecule type" value="Genomic_DNA"/>
</dbReference>
<evidence type="ECO:0000313" key="3">
    <source>
        <dbReference type="EMBL" id="CAB4210988.1"/>
    </source>
</evidence>
<feature type="domain" description="Cell wall hydrolase SleB" evidence="1">
    <location>
        <begin position="32"/>
        <end position="142"/>
    </location>
</feature>
<protein>
    <submittedName>
        <fullName evidence="3">SleB Cell wall hydrolyses involved in spore germination</fullName>
    </submittedName>
</protein>
<proteinExistence type="predicted"/>
<organism evidence="3">
    <name type="scientific">uncultured Caudovirales phage</name>
    <dbReference type="NCBI Taxonomy" id="2100421"/>
    <lineage>
        <taxon>Viruses</taxon>
        <taxon>Duplodnaviria</taxon>
        <taxon>Heunggongvirae</taxon>
        <taxon>Uroviricota</taxon>
        <taxon>Caudoviricetes</taxon>
        <taxon>Peduoviridae</taxon>
        <taxon>Maltschvirus</taxon>
        <taxon>Maltschvirus maltsch</taxon>
    </lineage>
</organism>
<gene>
    <name evidence="3" type="ORF">UFOVP1425_59</name>
    <name evidence="4" type="ORF">UFOVP1672_37</name>
    <name evidence="2" type="ORF">UFOVP988_59</name>
</gene>
<name>A0A6J5SC86_9CAUD</name>
<reference evidence="3" key="1">
    <citation type="submission" date="2020-05" db="EMBL/GenBank/DDBJ databases">
        <authorList>
            <person name="Chiriac C."/>
            <person name="Salcher M."/>
            <person name="Ghai R."/>
            <person name="Kavagutti S V."/>
        </authorList>
    </citation>
    <scope>NUCLEOTIDE SEQUENCE</scope>
</reference>
<dbReference type="EMBL" id="LR797536">
    <property type="protein sequence ID" value="CAB4223394.1"/>
    <property type="molecule type" value="Genomic_DNA"/>
</dbReference>
<dbReference type="EMBL" id="LR797367">
    <property type="protein sequence ID" value="CAB4210988.1"/>
    <property type="molecule type" value="Genomic_DNA"/>
</dbReference>